<name>A0AAN8JSV6_PATCE</name>
<gene>
    <name evidence="2" type="ORF">SNE40_009106</name>
</gene>
<protein>
    <submittedName>
        <fullName evidence="2">Uncharacterized protein</fullName>
    </submittedName>
</protein>
<dbReference type="AlphaFoldDB" id="A0AAN8JSV6"/>
<feature type="region of interest" description="Disordered" evidence="1">
    <location>
        <begin position="1"/>
        <end position="26"/>
    </location>
</feature>
<feature type="compositionally biased region" description="Basic and acidic residues" evidence="1">
    <location>
        <begin position="1"/>
        <end position="12"/>
    </location>
</feature>
<feature type="region of interest" description="Disordered" evidence="1">
    <location>
        <begin position="188"/>
        <end position="234"/>
    </location>
</feature>
<comment type="caution">
    <text evidence="2">The sequence shown here is derived from an EMBL/GenBank/DDBJ whole genome shotgun (WGS) entry which is preliminary data.</text>
</comment>
<dbReference type="Proteomes" id="UP001347796">
    <property type="component" value="Unassembled WGS sequence"/>
</dbReference>
<dbReference type="EMBL" id="JAZGQO010000007">
    <property type="protein sequence ID" value="KAK6181194.1"/>
    <property type="molecule type" value="Genomic_DNA"/>
</dbReference>
<reference evidence="2 3" key="1">
    <citation type="submission" date="2024-01" db="EMBL/GenBank/DDBJ databases">
        <title>The genome of the rayed Mediterranean limpet Patella caerulea (Linnaeus, 1758).</title>
        <authorList>
            <person name="Anh-Thu Weber A."/>
            <person name="Halstead-Nussloch G."/>
        </authorList>
    </citation>
    <scope>NUCLEOTIDE SEQUENCE [LARGE SCALE GENOMIC DNA]</scope>
    <source>
        <strain evidence="2">AATW-2023a</strain>
        <tissue evidence="2">Whole specimen</tissue>
    </source>
</reference>
<evidence type="ECO:0000256" key="1">
    <source>
        <dbReference type="SAM" id="MobiDB-lite"/>
    </source>
</evidence>
<organism evidence="2 3">
    <name type="scientific">Patella caerulea</name>
    <name type="common">Rayed Mediterranean limpet</name>
    <dbReference type="NCBI Taxonomy" id="87958"/>
    <lineage>
        <taxon>Eukaryota</taxon>
        <taxon>Metazoa</taxon>
        <taxon>Spiralia</taxon>
        <taxon>Lophotrochozoa</taxon>
        <taxon>Mollusca</taxon>
        <taxon>Gastropoda</taxon>
        <taxon>Patellogastropoda</taxon>
        <taxon>Patelloidea</taxon>
        <taxon>Patellidae</taxon>
        <taxon>Patella</taxon>
    </lineage>
</organism>
<keyword evidence="3" id="KW-1185">Reference proteome</keyword>
<proteinExistence type="predicted"/>
<sequence length="234" mass="26951">MADFVENDKTLDTDQNSDAPADSNHNQLSIIFEQIDKIIGNNGDLSKEQKERCKHRFREIFETAYTTLITPQKEEEPVRRNWMEYDLTAKLDDAVKDIATIRKKQPIECTKAYTDKLNKEIIHMNTLNVCTGPSRTCPAAVLNVETNLFTKLHEMKEKLLNLSKNTTCLVDRAVRLNTAIDIENSNKNLKRQDDGCSSPQRKRQRTHTTPTKPKVLEHLRRSPRLKSAGFNTRK</sequence>
<accession>A0AAN8JSV6</accession>
<evidence type="ECO:0000313" key="2">
    <source>
        <dbReference type="EMBL" id="KAK6181194.1"/>
    </source>
</evidence>
<evidence type="ECO:0000313" key="3">
    <source>
        <dbReference type="Proteomes" id="UP001347796"/>
    </source>
</evidence>
<feature type="compositionally biased region" description="Polar residues" evidence="1">
    <location>
        <begin position="13"/>
        <end position="26"/>
    </location>
</feature>